<keyword evidence="1" id="KW-0645">Protease</keyword>
<dbReference type="InterPro" id="IPR043502">
    <property type="entry name" value="DNA/RNA_pol_sf"/>
</dbReference>
<comment type="caution">
    <text evidence="9">The sequence shown here is derived from an EMBL/GenBank/DDBJ whole genome shotgun (WGS) entry which is preliminary data.</text>
</comment>
<name>A0A699GSI5_TANCI</name>
<keyword evidence="6" id="KW-0378">Hydrolase</keyword>
<dbReference type="Pfam" id="PF00078">
    <property type="entry name" value="RVT_1"/>
    <property type="match status" value="1"/>
</dbReference>
<evidence type="ECO:0000256" key="7">
    <source>
        <dbReference type="ARBA" id="ARBA00022918"/>
    </source>
</evidence>
<proteinExistence type="predicted"/>
<dbReference type="InterPro" id="IPR000477">
    <property type="entry name" value="RT_dom"/>
</dbReference>
<dbReference type="AlphaFoldDB" id="A0A699GSI5"/>
<dbReference type="SUPFAM" id="SSF50630">
    <property type="entry name" value="Acid proteases"/>
    <property type="match status" value="1"/>
</dbReference>
<organism evidence="9">
    <name type="scientific">Tanacetum cinerariifolium</name>
    <name type="common">Dalmatian daisy</name>
    <name type="synonym">Chrysanthemum cinerariifolium</name>
    <dbReference type="NCBI Taxonomy" id="118510"/>
    <lineage>
        <taxon>Eukaryota</taxon>
        <taxon>Viridiplantae</taxon>
        <taxon>Streptophyta</taxon>
        <taxon>Embryophyta</taxon>
        <taxon>Tracheophyta</taxon>
        <taxon>Spermatophyta</taxon>
        <taxon>Magnoliopsida</taxon>
        <taxon>eudicotyledons</taxon>
        <taxon>Gunneridae</taxon>
        <taxon>Pentapetalae</taxon>
        <taxon>asterids</taxon>
        <taxon>campanulids</taxon>
        <taxon>Asterales</taxon>
        <taxon>Asteraceae</taxon>
        <taxon>Asteroideae</taxon>
        <taxon>Anthemideae</taxon>
        <taxon>Anthemidinae</taxon>
        <taxon>Tanacetum</taxon>
    </lineage>
</organism>
<evidence type="ECO:0000256" key="2">
    <source>
        <dbReference type="ARBA" id="ARBA00022679"/>
    </source>
</evidence>
<dbReference type="InterPro" id="IPR043128">
    <property type="entry name" value="Rev_trsase/Diguanyl_cyclase"/>
</dbReference>
<keyword evidence="7 9" id="KW-0695">RNA-directed DNA polymerase</keyword>
<evidence type="ECO:0000256" key="3">
    <source>
        <dbReference type="ARBA" id="ARBA00022695"/>
    </source>
</evidence>
<keyword evidence="2" id="KW-0808">Transferase</keyword>
<evidence type="ECO:0000256" key="4">
    <source>
        <dbReference type="ARBA" id="ARBA00022722"/>
    </source>
</evidence>
<protein>
    <submittedName>
        <fullName evidence="9">RNA-directed DNA polymerase like</fullName>
    </submittedName>
</protein>
<keyword evidence="4" id="KW-0540">Nuclease</keyword>
<gene>
    <name evidence="9" type="ORF">Tci_185423</name>
</gene>
<dbReference type="FunFam" id="3.10.10.10:FF:000007">
    <property type="entry name" value="Retrovirus-related Pol polyprotein from transposon 17.6-like Protein"/>
    <property type="match status" value="1"/>
</dbReference>
<keyword evidence="3" id="KW-0548">Nucleotidyltransferase</keyword>
<dbReference type="InterPro" id="IPR021109">
    <property type="entry name" value="Peptidase_aspartic_dom_sf"/>
</dbReference>
<accession>A0A699GSI5</accession>
<dbReference type="CDD" id="cd01647">
    <property type="entry name" value="RT_LTR"/>
    <property type="match status" value="1"/>
</dbReference>
<dbReference type="EMBL" id="BKCJ010046390">
    <property type="protein sequence ID" value="GEW13447.1"/>
    <property type="molecule type" value="Genomic_DNA"/>
</dbReference>
<dbReference type="GO" id="GO:0006508">
    <property type="term" value="P:proteolysis"/>
    <property type="evidence" value="ECO:0007669"/>
    <property type="project" value="UniProtKB-KW"/>
</dbReference>
<evidence type="ECO:0000256" key="6">
    <source>
        <dbReference type="ARBA" id="ARBA00022801"/>
    </source>
</evidence>
<dbReference type="PANTHER" id="PTHR24559">
    <property type="entry name" value="TRANSPOSON TY3-I GAG-POL POLYPROTEIN"/>
    <property type="match status" value="1"/>
</dbReference>
<dbReference type="Gene3D" id="2.40.70.10">
    <property type="entry name" value="Acid Proteases"/>
    <property type="match status" value="1"/>
</dbReference>
<dbReference type="InterPro" id="IPR053134">
    <property type="entry name" value="RNA-dir_DNA_polymerase"/>
</dbReference>
<sequence>MSALKNAKYEKTTKEYQDLFDTLLCIVTISEEHAISLYLGGLPAELEMNVRLFKPATLTDAYSLTKLQDAVLDAMKKKNKPSGSFTRNRFSNGRNYESITKPIIFPKPNTPVNTNVRKQLTQKEYQEKRAQNLCFYCDQKYTPGHKCAGQLFSLVLVPDEEDCFEDCIDELEENKNSMGYQDLKPKISWNALTGTNNFQTMRVIGTVGKHLVHILVDCGSTHNFLDKNLAKKLGLSIRPTGPLAVIVGNGNNLMVLGIHWLATLEDIKCNFKKLRMEFKYKGKKVQLRGTHKSNLVWLSDKKSEKNARQVAQGEFHSMALSVYPMNAISCSNLEGMPMKVNEKIKAVLKNYKDVFGIPVELPPQRSHDHRIPLVKGDLLVNIRPYRYPPIQKDSIESMVKELLEARVIKKSHGPFASPIVMVKKKHNSWSMCVDYRQMNKQNVKNKFPIPIIEELIDELHGSELFSKLDLRLGYHQIRMDEADVAKTAFRTHEGHYDFLVMPFGLKNAPSTF</sequence>
<dbReference type="GO" id="GO:0008233">
    <property type="term" value="F:peptidase activity"/>
    <property type="evidence" value="ECO:0007669"/>
    <property type="project" value="UniProtKB-KW"/>
</dbReference>
<dbReference type="Gene3D" id="3.10.10.10">
    <property type="entry name" value="HIV Type 1 Reverse Transcriptase, subunit A, domain 1"/>
    <property type="match status" value="1"/>
</dbReference>
<dbReference type="PANTHER" id="PTHR24559:SF450">
    <property type="entry name" value="RNA-DIRECTED DNA POLYMERASE HOMOLOG"/>
    <property type="match status" value="1"/>
</dbReference>
<dbReference type="Gene3D" id="3.30.70.270">
    <property type="match status" value="1"/>
</dbReference>
<dbReference type="CDD" id="cd00303">
    <property type="entry name" value="retropepsin_like"/>
    <property type="match status" value="1"/>
</dbReference>
<dbReference type="SUPFAM" id="SSF56672">
    <property type="entry name" value="DNA/RNA polymerases"/>
    <property type="match status" value="1"/>
</dbReference>
<evidence type="ECO:0000256" key="1">
    <source>
        <dbReference type="ARBA" id="ARBA00022670"/>
    </source>
</evidence>
<keyword evidence="5" id="KW-0255">Endonuclease</keyword>
<reference evidence="9" key="1">
    <citation type="journal article" date="2019" name="Sci. Rep.">
        <title>Draft genome of Tanacetum cinerariifolium, the natural source of mosquito coil.</title>
        <authorList>
            <person name="Yamashiro T."/>
            <person name="Shiraishi A."/>
            <person name="Satake H."/>
            <person name="Nakayama K."/>
        </authorList>
    </citation>
    <scope>NUCLEOTIDE SEQUENCE</scope>
</reference>
<evidence type="ECO:0000259" key="8">
    <source>
        <dbReference type="Pfam" id="PF00078"/>
    </source>
</evidence>
<evidence type="ECO:0000313" key="9">
    <source>
        <dbReference type="EMBL" id="GEW13447.1"/>
    </source>
</evidence>
<feature type="domain" description="Reverse transcriptase" evidence="8">
    <location>
        <begin position="422"/>
        <end position="512"/>
    </location>
</feature>
<dbReference type="GO" id="GO:0003964">
    <property type="term" value="F:RNA-directed DNA polymerase activity"/>
    <property type="evidence" value="ECO:0007669"/>
    <property type="project" value="UniProtKB-KW"/>
</dbReference>
<evidence type="ECO:0000256" key="5">
    <source>
        <dbReference type="ARBA" id="ARBA00022759"/>
    </source>
</evidence>
<dbReference type="GO" id="GO:0004519">
    <property type="term" value="F:endonuclease activity"/>
    <property type="evidence" value="ECO:0007669"/>
    <property type="project" value="UniProtKB-KW"/>
</dbReference>